<sequence length="720" mass="71643">MAADLPPGKWSAWLVGAWWPARPNALTSGVSYWRQAEEIKHNEANGLQNERSRLAVNRGRTADDLMDRFLRGEHRLNTIAEQCDTKSRQSDLVADAVDNLRDQLTNIAQSGNGDIDQILSGEGPIGAKVAAVNAVIAQANTAASSAGATAMSNIIDATQRVLDATIGGNARTWLQEHGANLDGPPPSRPITARDLETPPMTPLEGSAIGGAPMDATAPESTAPEAPTASMVGRASVVPAGPSDVAPAPAPPGASTVGRVPIVPGPSPSGPTGPPSPPGAPPPGLTSPPIPGAPAPSAVSAPGLSPQSLAQSFNTGMSTGAPAAAGAQSLSAGAMAAAGEPPPPTMAPPAAPVVPASTIAASGAGFAHVPDAGVGAAATGPTPIAAPTPDVTGGVTPVTPVMTGAPATGSVAPMVGAPAGPLPAYGSDLRPPIVAPPAASAAPGGPVSGAAVAPSPSSSPSAGGSLMSPVAKSAAQGAAQGQATSGAPAMASATAAATTGGAAGDAASRSAEQQRLRRIVEAVARQEPGLTWAAGLRADGQTTLLVTDLAGGWIPPDIRLPAHVTLLEPAARRRDASVLDLLGAVSTAAVHQPHGYIGEAGNDQPKLTGDRAARTAPEVDELGPTLAEHVRHRDGLPRVAQAVAVAAARSYGVPENEAELLSERAAEIRRSVLAAYPNQDLAQTTDWMLLAAINALIDGNHAGANYHLAWAMAAMSMRRPT</sequence>
<evidence type="ECO:0000256" key="1">
    <source>
        <dbReference type="SAM" id="MobiDB-lite"/>
    </source>
</evidence>
<dbReference type="AlphaFoldDB" id="A0A447GFK5"/>
<dbReference type="OrthoDB" id="4764211at2"/>
<reference evidence="5" key="1">
    <citation type="submission" date="2018-02" db="EMBL/GenBank/DDBJ databases">
        <authorList>
            <person name="Seth-Smith MB H."/>
            <person name="Seth-Smith H."/>
        </authorList>
    </citation>
    <scope>NUCLEOTIDE SEQUENCE [LARGE SCALE GENOMIC DNA]</scope>
</reference>
<evidence type="ECO:0000259" key="2">
    <source>
        <dbReference type="Pfam" id="PF18645"/>
    </source>
</evidence>
<protein>
    <recommendedName>
        <fullName evidence="6">Transmembrane protein</fullName>
    </recommendedName>
</protein>
<proteinExistence type="predicted"/>
<evidence type="ECO:0000313" key="5">
    <source>
        <dbReference type="Proteomes" id="UP000269998"/>
    </source>
</evidence>
<feature type="compositionally biased region" description="Pro residues" evidence="1">
    <location>
        <begin position="262"/>
        <end position="293"/>
    </location>
</feature>
<gene>
    <name evidence="4" type="ORF">MB901379_02844</name>
</gene>
<evidence type="ECO:0008006" key="6">
    <source>
        <dbReference type="Google" id="ProtNLM"/>
    </source>
</evidence>
<dbReference type="EMBL" id="LR130759">
    <property type="protein sequence ID" value="VDM89271.1"/>
    <property type="molecule type" value="Genomic_DNA"/>
</dbReference>
<evidence type="ECO:0000313" key="4">
    <source>
        <dbReference type="EMBL" id="VDM89271.1"/>
    </source>
</evidence>
<feature type="region of interest" description="Disordered" evidence="1">
    <location>
        <begin position="176"/>
        <end position="323"/>
    </location>
</feature>
<feature type="compositionally biased region" description="Low complexity" evidence="1">
    <location>
        <begin position="215"/>
        <end position="229"/>
    </location>
</feature>
<dbReference type="Proteomes" id="UP000269998">
    <property type="component" value="Chromosome"/>
</dbReference>
<accession>A0A447GFK5</accession>
<dbReference type="InterPro" id="IPR040833">
    <property type="entry name" value="DUF5631"/>
</dbReference>
<dbReference type="KEGG" id="mbai:MB901379_02844"/>
<dbReference type="Pfam" id="PF18646">
    <property type="entry name" value="DUF5632"/>
    <property type="match status" value="1"/>
</dbReference>
<dbReference type="InterPro" id="IPR040604">
    <property type="entry name" value="DUF5632"/>
</dbReference>
<feature type="domain" description="DUF5631" evidence="2">
    <location>
        <begin position="618"/>
        <end position="712"/>
    </location>
</feature>
<organism evidence="4 5">
    <name type="scientific">Mycobacterium basiliense</name>
    <dbReference type="NCBI Taxonomy" id="2094119"/>
    <lineage>
        <taxon>Bacteria</taxon>
        <taxon>Bacillati</taxon>
        <taxon>Actinomycetota</taxon>
        <taxon>Actinomycetes</taxon>
        <taxon>Mycobacteriales</taxon>
        <taxon>Mycobacteriaceae</taxon>
        <taxon>Mycobacterium</taxon>
    </lineage>
</organism>
<keyword evidence="5" id="KW-1185">Reference proteome</keyword>
<dbReference type="Pfam" id="PF18645">
    <property type="entry name" value="DUF5631"/>
    <property type="match status" value="1"/>
</dbReference>
<feature type="domain" description="DUF5632" evidence="3">
    <location>
        <begin position="510"/>
        <end position="592"/>
    </location>
</feature>
<evidence type="ECO:0000259" key="3">
    <source>
        <dbReference type="Pfam" id="PF18646"/>
    </source>
</evidence>
<dbReference type="RefSeq" id="WP_158017181.1">
    <property type="nucleotide sequence ID" value="NZ_CBCSKE010000044.1"/>
</dbReference>
<name>A0A447GFK5_9MYCO</name>
<feature type="region of interest" description="Disordered" evidence="1">
    <location>
        <begin position="435"/>
        <end position="467"/>
    </location>
</feature>
<feature type="compositionally biased region" description="Low complexity" evidence="1">
    <location>
        <begin position="294"/>
        <end position="305"/>
    </location>
</feature>